<dbReference type="AlphaFoldDB" id="A0A239J6Y7"/>
<gene>
    <name evidence="2" type="ORF">SAMN06296052_12071</name>
</gene>
<dbReference type="RefSeq" id="WP_089320793.1">
    <property type="nucleotide sequence ID" value="NZ_FZOQ01000020.1"/>
</dbReference>
<name>A0A239J6Y7_9BACT</name>
<proteinExistence type="predicted"/>
<dbReference type="Proteomes" id="UP000198432">
    <property type="component" value="Unassembled WGS sequence"/>
</dbReference>
<evidence type="ECO:0000256" key="1">
    <source>
        <dbReference type="SAM" id="Phobius"/>
    </source>
</evidence>
<accession>A0A239J6Y7</accession>
<evidence type="ECO:0000313" key="2">
    <source>
        <dbReference type="EMBL" id="SNT01432.1"/>
    </source>
</evidence>
<sequence>MHSNHSDHFAAYSDEQLFEVVLNKDAYRQEEVSAALEEVQKRGKASELASLIQGQLASAKEEPAGTAAAWHRINPRYSISLYPGSLQQIQFERALLEHNIPYRLQDTNNFSVPVARYLFTEEDFPKVQELYETLSPSPPGTPASFAGMLAEIGKYKCYLIALLLFVLLAVLLLVS</sequence>
<keyword evidence="1" id="KW-0812">Transmembrane</keyword>
<keyword evidence="1" id="KW-1133">Transmembrane helix</keyword>
<keyword evidence="1" id="KW-0472">Membrane</keyword>
<dbReference type="EMBL" id="FZOQ01000020">
    <property type="protein sequence ID" value="SNT01432.1"/>
    <property type="molecule type" value="Genomic_DNA"/>
</dbReference>
<feature type="transmembrane region" description="Helical" evidence="1">
    <location>
        <begin position="157"/>
        <end position="174"/>
    </location>
</feature>
<reference evidence="3" key="1">
    <citation type="submission" date="2017-06" db="EMBL/GenBank/DDBJ databases">
        <authorList>
            <person name="Varghese N."/>
            <person name="Submissions S."/>
        </authorList>
    </citation>
    <scope>NUCLEOTIDE SEQUENCE [LARGE SCALE GENOMIC DNA]</scope>
    <source>
        <strain evidence="3">NKM1</strain>
    </source>
</reference>
<evidence type="ECO:0000313" key="3">
    <source>
        <dbReference type="Proteomes" id="UP000198432"/>
    </source>
</evidence>
<keyword evidence="3" id="KW-1185">Reference proteome</keyword>
<protein>
    <submittedName>
        <fullName evidence="2">Uncharacterized protein</fullName>
    </submittedName>
</protein>
<organism evidence="2 3">
    <name type="scientific">Pontibacter ummariensis</name>
    <dbReference type="NCBI Taxonomy" id="1610492"/>
    <lineage>
        <taxon>Bacteria</taxon>
        <taxon>Pseudomonadati</taxon>
        <taxon>Bacteroidota</taxon>
        <taxon>Cytophagia</taxon>
        <taxon>Cytophagales</taxon>
        <taxon>Hymenobacteraceae</taxon>
        <taxon>Pontibacter</taxon>
    </lineage>
</organism>